<organism evidence="1 2">
    <name type="scientific">Microdochium trichocladiopsis</name>
    <dbReference type="NCBI Taxonomy" id="1682393"/>
    <lineage>
        <taxon>Eukaryota</taxon>
        <taxon>Fungi</taxon>
        <taxon>Dikarya</taxon>
        <taxon>Ascomycota</taxon>
        <taxon>Pezizomycotina</taxon>
        <taxon>Sordariomycetes</taxon>
        <taxon>Xylariomycetidae</taxon>
        <taxon>Xylariales</taxon>
        <taxon>Microdochiaceae</taxon>
        <taxon>Microdochium</taxon>
    </lineage>
</organism>
<sequence>MNVCWGWAGLNPGLVCSILPSGLGRGMHKDPGAWTGHPARRDTVGCGACLHGNIPSARSTSTQIVSVAALSGVMAPNCASPPTPPRARLGLPGHFGCEGGPDKHISCAVLVEVVTELCSIAWDGRWTRWLCLSRRTGP</sequence>
<evidence type="ECO:0000313" key="1">
    <source>
        <dbReference type="EMBL" id="KAH7037448.1"/>
    </source>
</evidence>
<keyword evidence="2" id="KW-1185">Reference proteome</keyword>
<protein>
    <submittedName>
        <fullName evidence="1">Uncharacterized protein</fullName>
    </submittedName>
</protein>
<dbReference type="EMBL" id="JAGTJQ010000002">
    <property type="protein sequence ID" value="KAH7037448.1"/>
    <property type="molecule type" value="Genomic_DNA"/>
</dbReference>
<evidence type="ECO:0000313" key="2">
    <source>
        <dbReference type="Proteomes" id="UP000756346"/>
    </source>
</evidence>
<gene>
    <name evidence="1" type="ORF">B0I36DRAFT_66369</name>
</gene>
<name>A0A9P8YGD3_9PEZI</name>
<reference evidence="1" key="1">
    <citation type="journal article" date="2021" name="Nat. Commun.">
        <title>Genetic determinants of endophytism in the Arabidopsis root mycobiome.</title>
        <authorList>
            <person name="Mesny F."/>
            <person name="Miyauchi S."/>
            <person name="Thiergart T."/>
            <person name="Pickel B."/>
            <person name="Atanasova L."/>
            <person name="Karlsson M."/>
            <person name="Huettel B."/>
            <person name="Barry K.W."/>
            <person name="Haridas S."/>
            <person name="Chen C."/>
            <person name="Bauer D."/>
            <person name="Andreopoulos W."/>
            <person name="Pangilinan J."/>
            <person name="LaButti K."/>
            <person name="Riley R."/>
            <person name="Lipzen A."/>
            <person name="Clum A."/>
            <person name="Drula E."/>
            <person name="Henrissat B."/>
            <person name="Kohler A."/>
            <person name="Grigoriev I.V."/>
            <person name="Martin F.M."/>
            <person name="Hacquard S."/>
        </authorList>
    </citation>
    <scope>NUCLEOTIDE SEQUENCE</scope>
    <source>
        <strain evidence="1">MPI-CAGE-CH-0230</strain>
    </source>
</reference>
<proteinExistence type="predicted"/>
<dbReference type="AlphaFoldDB" id="A0A9P8YGD3"/>
<comment type="caution">
    <text evidence="1">The sequence shown here is derived from an EMBL/GenBank/DDBJ whole genome shotgun (WGS) entry which is preliminary data.</text>
</comment>
<accession>A0A9P8YGD3</accession>
<dbReference type="GeneID" id="70192725"/>
<dbReference type="Proteomes" id="UP000756346">
    <property type="component" value="Unassembled WGS sequence"/>
</dbReference>
<dbReference type="RefSeq" id="XP_046016569.1">
    <property type="nucleotide sequence ID" value="XM_046163179.1"/>
</dbReference>